<dbReference type="SUPFAM" id="SSF52833">
    <property type="entry name" value="Thioredoxin-like"/>
    <property type="match status" value="1"/>
</dbReference>
<evidence type="ECO:0000256" key="1">
    <source>
        <dbReference type="ARBA" id="ARBA00003330"/>
    </source>
</evidence>
<dbReference type="InterPro" id="IPR024706">
    <property type="entry name" value="Peroxiredoxin_AhpC-typ"/>
</dbReference>
<name>A0ABT3FXD7_9BACT</name>
<dbReference type="InterPro" id="IPR013766">
    <property type="entry name" value="Thioredoxin_domain"/>
</dbReference>
<comment type="catalytic activity">
    <reaction evidence="12">
        <text>a hydroperoxide + [thioredoxin]-dithiol = an alcohol + [thioredoxin]-disulfide + H2O</text>
        <dbReference type="Rhea" id="RHEA:62620"/>
        <dbReference type="Rhea" id="RHEA-COMP:10698"/>
        <dbReference type="Rhea" id="RHEA-COMP:10700"/>
        <dbReference type="ChEBI" id="CHEBI:15377"/>
        <dbReference type="ChEBI" id="CHEBI:29950"/>
        <dbReference type="ChEBI" id="CHEBI:30879"/>
        <dbReference type="ChEBI" id="CHEBI:35924"/>
        <dbReference type="ChEBI" id="CHEBI:50058"/>
        <dbReference type="EC" id="1.11.1.24"/>
    </reaction>
</comment>
<organism evidence="15 16">
    <name type="scientific">Luteolibacter rhizosphaerae</name>
    <dbReference type="NCBI Taxonomy" id="2989719"/>
    <lineage>
        <taxon>Bacteria</taxon>
        <taxon>Pseudomonadati</taxon>
        <taxon>Verrucomicrobiota</taxon>
        <taxon>Verrucomicrobiia</taxon>
        <taxon>Verrucomicrobiales</taxon>
        <taxon>Verrucomicrobiaceae</taxon>
        <taxon>Luteolibacter</taxon>
    </lineage>
</organism>
<sequence>MKPQIGQPAPDFTAPVTGGDYPEGSSITLSDLRGQRVVLVFYPKDDTPGCTTQACALRDGWEEIRGQARVFGVSIDPVKSHNKFIAKYSLPYPLIADPDQRIVADYGVWVEKSMYGKTFMGTERSTFIIAPDGTIESILEKVAPAKHLELLAEALAGK</sequence>
<comment type="function">
    <text evidence="1">Thiol-specific peroxidase that catalyzes the reduction of hydrogen peroxide and organic hydroperoxides to water and alcohols, respectively. Plays a role in cell protection against oxidative stress by detoxifying peroxides and as sensor of hydrogen peroxide-mediated signaling events.</text>
</comment>
<keyword evidence="7" id="KW-1015">Disulfide bond</keyword>
<dbReference type="InterPro" id="IPR050924">
    <property type="entry name" value="Peroxiredoxin_BCP/PrxQ"/>
</dbReference>
<dbReference type="EMBL" id="JAPDDR010000001">
    <property type="protein sequence ID" value="MCW1912228.1"/>
    <property type="molecule type" value="Genomic_DNA"/>
</dbReference>
<dbReference type="Gene3D" id="3.40.30.10">
    <property type="entry name" value="Glutaredoxin"/>
    <property type="match status" value="1"/>
</dbReference>
<dbReference type="InterPro" id="IPR000866">
    <property type="entry name" value="AhpC/TSA"/>
</dbReference>
<dbReference type="Proteomes" id="UP001165653">
    <property type="component" value="Unassembled WGS sequence"/>
</dbReference>
<evidence type="ECO:0000256" key="10">
    <source>
        <dbReference type="ARBA" id="ARBA00038489"/>
    </source>
</evidence>
<dbReference type="EC" id="1.11.1.24" evidence="3"/>
<feature type="domain" description="Thioredoxin" evidence="14">
    <location>
        <begin position="3"/>
        <end position="157"/>
    </location>
</feature>
<comment type="caution">
    <text evidence="15">The sequence shown here is derived from an EMBL/GenBank/DDBJ whole genome shotgun (WGS) entry which is preliminary data.</text>
</comment>
<evidence type="ECO:0000256" key="3">
    <source>
        <dbReference type="ARBA" id="ARBA00013017"/>
    </source>
</evidence>
<evidence type="ECO:0000256" key="5">
    <source>
        <dbReference type="ARBA" id="ARBA00022862"/>
    </source>
</evidence>
<evidence type="ECO:0000313" key="16">
    <source>
        <dbReference type="Proteomes" id="UP001165653"/>
    </source>
</evidence>
<protein>
    <recommendedName>
        <fullName evidence="3">thioredoxin-dependent peroxiredoxin</fullName>
        <ecNumber evidence="3">1.11.1.24</ecNumber>
    </recommendedName>
    <alternativeName>
        <fullName evidence="9">Thioredoxin peroxidase</fullName>
    </alternativeName>
    <alternativeName>
        <fullName evidence="11">Thioredoxin-dependent peroxiredoxin Bcp</fullName>
    </alternativeName>
</protein>
<gene>
    <name evidence="15" type="ORF">OJ996_01500</name>
</gene>
<dbReference type="CDD" id="cd03017">
    <property type="entry name" value="PRX_BCP"/>
    <property type="match status" value="1"/>
</dbReference>
<evidence type="ECO:0000256" key="2">
    <source>
        <dbReference type="ARBA" id="ARBA00011245"/>
    </source>
</evidence>
<dbReference type="PANTHER" id="PTHR42801:SF4">
    <property type="entry name" value="AHPC_TSA FAMILY PROTEIN"/>
    <property type="match status" value="1"/>
</dbReference>
<evidence type="ECO:0000313" key="15">
    <source>
        <dbReference type="EMBL" id="MCW1912228.1"/>
    </source>
</evidence>
<dbReference type="PANTHER" id="PTHR42801">
    <property type="entry name" value="THIOREDOXIN-DEPENDENT PEROXIDE REDUCTASE"/>
    <property type="match status" value="1"/>
</dbReference>
<reference evidence="15" key="1">
    <citation type="submission" date="2022-10" db="EMBL/GenBank/DDBJ databases">
        <title>Luteolibacter sp. GHJ8, whole genome shotgun sequencing project.</title>
        <authorList>
            <person name="Zhao G."/>
            <person name="Shen L."/>
        </authorList>
    </citation>
    <scope>NUCLEOTIDE SEQUENCE</scope>
    <source>
        <strain evidence="15">GHJ8</strain>
    </source>
</reference>
<comment type="subunit">
    <text evidence="2">Monomer.</text>
</comment>
<evidence type="ECO:0000256" key="8">
    <source>
        <dbReference type="ARBA" id="ARBA00023284"/>
    </source>
</evidence>
<dbReference type="PROSITE" id="PS51352">
    <property type="entry name" value="THIOREDOXIN_2"/>
    <property type="match status" value="1"/>
</dbReference>
<accession>A0ABT3FXD7</accession>
<dbReference type="PIRSF" id="PIRSF000239">
    <property type="entry name" value="AHPC"/>
    <property type="match status" value="1"/>
</dbReference>
<keyword evidence="6" id="KW-0560">Oxidoreductase</keyword>
<evidence type="ECO:0000256" key="9">
    <source>
        <dbReference type="ARBA" id="ARBA00032824"/>
    </source>
</evidence>
<keyword evidence="4" id="KW-0575">Peroxidase</keyword>
<dbReference type="InterPro" id="IPR036249">
    <property type="entry name" value="Thioredoxin-like_sf"/>
</dbReference>
<evidence type="ECO:0000256" key="11">
    <source>
        <dbReference type="ARBA" id="ARBA00042639"/>
    </source>
</evidence>
<keyword evidence="8" id="KW-0676">Redox-active center</keyword>
<evidence type="ECO:0000256" key="12">
    <source>
        <dbReference type="ARBA" id="ARBA00049091"/>
    </source>
</evidence>
<evidence type="ECO:0000256" key="4">
    <source>
        <dbReference type="ARBA" id="ARBA00022559"/>
    </source>
</evidence>
<dbReference type="Pfam" id="PF00578">
    <property type="entry name" value="AhpC-TSA"/>
    <property type="match status" value="1"/>
</dbReference>
<evidence type="ECO:0000256" key="7">
    <source>
        <dbReference type="ARBA" id="ARBA00023157"/>
    </source>
</evidence>
<keyword evidence="5" id="KW-0049">Antioxidant</keyword>
<comment type="similarity">
    <text evidence="10">Belongs to the peroxiredoxin family. BCP/PrxQ subfamily.</text>
</comment>
<evidence type="ECO:0000259" key="14">
    <source>
        <dbReference type="PROSITE" id="PS51352"/>
    </source>
</evidence>
<dbReference type="RefSeq" id="WP_264510438.1">
    <property type="nucleotide sequence ID" value="NZ_JAPDDR010000001.1"/>
</dbReference>
<proteinExistence type="inferred from homology"/>
<keyword evidence="16" id="KW-1185">Reference proteome</keyword>
<feature type="region of interest" description="Disordered" evidence="13">
    <location>
        <begin position="1"/>
        <end position="20"/>
    </location>
</feature>
<evidence type="ECO:0000256" key="6">
    <source>
        <dbReference type="ARBA" id="ARBA00023002"/>
    </source>
</evidence>
<evidence type="ECO:0000256" key="13">
    <source>
        <dbReference type="SAM" id="MobiDB-lite"/>
    </source>
</evidence>